<dbReference type="RefSeq" id="WP_013075880.1">
    <property type="nucleotide sequence ID" value="NZ_CP024955.1"/>
</dbReference>
<name>A0A2K8N5R8_9BACL</name>
<evidence type="ECO:0000256" key="10">
    <source>
        <dbReference type="RuleBase" id="RU000549"/>
    </source>
</evidence>
<evidence type="ECO:0000256" key="3">
    <source>
        <dbReference type="ARBA" id="ARBA00022670"/>
    </source>
</evidence>
<dbReference type="InterPro" id="IPR033135">
    <property type="entry name" value="ClpP_His_AS"/>
</dbReference>
<dbReference type="GO" id="GO:0042802">
    <property type="term" value="F:identical protein binding"/>
    <property type="evidence" value="ECO:0007669"/>
    <property type="project" value="UniProtKB-ARBA"/>
</dbReference>
<dbReference type="NCBIfam" id="NF009205">
    <property type="entry name" value="PRK12553.1"/>
    <property type="match status" value="1"/>
</dbReference>
<dbReference type="InterPro" id="IPR023562">
    <property type="entry name" value="ClpP/TepA"/>
</dbReference>
<keyword evidence="4 7" id="KW-0378">Hydrolase</keyword>
<dbReference type="GO" id="GO:0004176">
    <property type="term" value="F:ATP-dependent peptidase activity"/>
    <property type="evidence" value="ECO:0007669"/>
    <property type="project" value="InterPro"/>
</dbReference>
<dbReference type="Gene3D" id="3.90.226.10">
    <property type="entry name" value="2-enoyl-CoA Hydratase, Chain A, domain 1"/>
    <property type="match status" value="1"/>
</dbReference>
<evidence type="ECO:0000256" key="12">
    <source>
        <dbReference type="RuleBase" id="RU003567"/>
    </source>
</evidence>
<dbReference type="EMBL" id="LR792683">
    <property type="protein sequence ID" value="CAB3392629.1"/>
    <property type="molecule type" value="Genomic_DNA"/>
</dbReference>
<dbReference type="NCBIfam" id="TIGR00493">
    <property type="entry name" value="clpP"/>
    <property type="match status" value="1"/>
</dbReference>
<dbReference type="CDD" id="cd07017">
    <property type="entry name" value="S14_ClpP_2"/>
    <property type="match status" value="1"/>
</dbReference>
<organism evidence="13 15">
    <name type="scientific">Kyrpidia spormannii</name>
    <dbReference type="NCBI Taxonomy" id="2055160"/>
    <lineage>
        <taxon>Bacteria</taxon>
        <taxon>Bacillati</taxon>
        <taxon>Bacillota</taxon>
        <taxon>Bacilli</taxon>
        <taxon>Bacillales</taxon>
        <taxon>Alicyclobacillaceae</taxon>
        <taxon>Kyrpidia</taxon>
    </lineage>
</organism>
<keyword evidence="2 7" id="KW-0963">Cytoplasm</keyword>
<dbReference type="PROSITE" id="PS00382">
    <property type="entry name" value="CLP_PROTEASE_HIS"/>
    <property type="match status" value="1"/>
</dbReference>
<comment type="function">
    <text evidence="7 11">Cleaves peptides in various proteins in a process that requires ATP hydrolysis. Has a chymotrypsin-like activity. Plays a major role in the degradation of misfolded proteins.</text>
</comment>
<dbReference type="InterPro" id="IPR029045">
    <property type="entry name" value="ClpP/crotonase-like_dom_sf"/>
</dbReference>
<dbReference type="PANTHER" id="PTHR10381:SF70">
    <property type="entry name" value="ATP-DEPENDENT CLP PROTEASE PROTEOLYTIC SUBUNIT"/>
    <property type="match status" value="1"/>
</dbReference>
<comment type="similarity">
    <text evidence="1 7 12">Belongs to the peptidase S14 family.</text>
</comment>
<evidence type="ECO:0000256" key="5">
    <source>
        <dbReference type="ARBA" id="ARBA00022825"/>
    </source>
</evidence>
<dbReference type="FunFam" id="3.90.226.10:FF:000001">
    <property type="entry name" value="ATP-dependent Clp protease proteolytic subunit"/>
    <property type="match status" value="1"/>
</dbReference>
<evidence type="ECO:0000256" key="11">
    <source>
        <dbReference type="RuleBase" id="RU000550"/>
    </source>
</evidence>
<dbReference type="GO" id="GO:0051117">
    <property type="term" value="F:ATPase binding"/>
    <property type="evidence" value="ECO:0007669"/>
    <property type="project" value="TreeGrafter"/>
</dbReference>
<accession>A0A2K8N5R8</accession>
<proteinExistence type="inferred from homology"/>
<comment type="catalytic activity">
    <reaction evidence="6 7 9">
        <text>Hydrolysis of proteins to small peptides in the presence of ATP and magnesium. alpha-casein is the usual test substrate. In the absence of ATP, only oligopeptides shorter than five residues are hydrolyzed (such as succinyl-Leu-Tyr-|-NHMec, and Leu-Tyr-Leu-|-Tyr-Trp, in which cleavage of the -Tyr-|-Leu- and -Tyr-|-Trp bonds also occurs).</text>
        <dbReference type="EC" id="3.4.21.92"/>
    </reaction>
</comment>
<evidence type="ECO:0000313" key="16">
    <source>
        <dbReference type="Proteomes" id="UP000502196"/>
    </source>
</evidence>
<gene>
    <name evidence="7 13" type="primary">clpP</name>
    <name evidence="14" type="ORF">COOX1_1506</name>
    <name evidence="13" type="ORF">CVV65_06960</name>
</gene>
<evidence type="ECO:0000313" key="15">
    <source>
        <dbReference type="Proteomes" id="UP000231932"/>
    </source>
</evidence>
<dbReference type="PANTHER" id="PTHR10381">
    <property type="entry name" value="ATP-DEPENDENT CLP PROTEASE PROTEOLYTIC SUBUNIT"/>
    <property type="match status" value="1"/>
</dbReference>
<sequence length="192" mass="21232">MYFVPIVVEQTSRGERSYDIYSRLLKDRIIFLGTPIDDQVANSVIAQLLFLAAEDPEKDVSLYINSPGGSVTAGMAILDTMQYIRPDVATICVGMAASMAAVLLAAGAKGKRRALPNSEIMIHQPLGGVQGQAVDIKIHADRILRVREKLNRILSERTGQPLSRIEEDTDRDRFMSADEAKEYGLIDDVIRQ</sequence>
<evidence type="ECO:0000313" key="14">
    <source>
        <dbReference type="EMBL" id="CAB3392629.1"/>
    </source>
</evidence>
<dbReference type="HAMAP" id="MF_00444">
    <property type="entry name" value="ClpP"/>
    <property type="match status" value="1"/>
</dbReference>
<dbReference type="EC" id="3.4.21.92" evidence="7 10"/>
<dbReference type="KEGG" id="kyr:CVV65_06960"/>
<reference evidence="15" key="1">
    <citation type="submission" date="2017-11" db="EMBL/GenBank/DDBJ databases">
        <title>Complete Genome Sequence of Kyrpidia sp. Strain EA-1, a thermophilic, hydrogen-oxidizing Bacterium, isolated from the Azores.</title>
        <authorList>
            <person name="Reiner J.E."/>
            <person name="Lapp C.J."/>
            <person name="Bunk B."/>
            <person name="Gescher J."/>
        </authorList>
    </citation>
    <scope>NUCLEOTIDE SEQUENCE [LARGE SCALE GENOMIC DNA]</scope>
    <source>
        <strain evidence="15">EA-1</strain>
    </source>
</reference>
<dbReference type="Pfam" id="PF00574">
    <property type="entry name" value="CLP_protease"/>
    <property type="match status" value="1"/>
</dbReference>
<feature type="active site" evidence="7 9">
    <location>
        <position position="123"/>
    </location>
</feature>
<dbReference type="GO" id="GO:0006515">
    <property type="term" value="P:protein quality control for misfolded or incompletely synthesized proteins"/>
    <property type="evidence" value="ECO:0007669"/>
    <property type="project" value="TreeGrafter"/>
</dbReference>
<dbReference type="InterPro" id="IPR018215">
    <property type="entry name" value="ClpP_Ser_AS"/>
</dbReference>
<evidence type="ECO:0000313" key="13">
    <source>
        <dbReference type="EMBL" id="ATY84699.1"/>
    </source>
</evidence>
<evidence type="ECO:0000256" key="2">
    <source>
        <dbReference type="ARBA" id="ARBA00022490"/>
    </source>
</evidence>
<evidence type="ECO:0000256" key="6">
    <source>
        <dbReference type="ARBA" id="ARBA00034021"/>
    </source>
</evidence>
<reference evidence="13" key="2">
    <citation type="journal article" date="2018" name="Genome Announc.">
        <title>Complete Genome Sequence of Kyrpidia sp. Strain EA-1, a Thermophilic Knallgas Bacterium, Isolated from the Azores.</title>
        <authorList>
            <person name="Reiner J.E."/>
            <person name="Lapp C.J."/>
            <person name="Bunk B."/>
            <person name="Sproer C."/>
            <person name="Overmann J."/>
            <person name="Gescher J."/>
        </authorList>
    </citation>
    <scope>NUCLEOTIDE SEQUENCE</scope>
    <source>
        <strain evidence="13">EA-1</strain>
    </source>
</reference>
<dbReference type="InterPro" id="IPR001907">
    <property type="entry name" value="ClpP"/>
</dbReference>
<dbReference type="GO" id="GO:0004252">
    <property type="term" value="F:serine-type endopeptidase activity"/>
    <property type="evidence" value="ECO:0007669"/>
    <property type="project" value="UniProtKB-UniRule"/>
</dbReference>
<dbReference type="PROSITE" id="PS00381">
    <property type="entry name" value="CLP_PROTEASE_SER"/>
    <property type="match status" value="1"/>
</dbReference>
<dbReference type="GO" id="GO:0005737">
    <property type="term" value="C:cytoplasm"/>
    <property type="evidence" value="ECO:0007669"/>
    <property type="project" value="UniProtKB-SubCell"/>
</dbReference>
<reference evidence="14 16" key="3">
    <citation type="submission" date="2020-04" db="EMBL/GenBank/DDBJ databases">
        <authorList>
            <person name="Hogendoorn C."/>
        </authorList>
    </citation>
    <scope>NUCLEOTIDE SEQUENCE [LARGE SCALE GENOMIC DNA]</scope>
    <source>
        <strain evidence="14">COOX1</strain>
    </source>
</reference>
<evidence type="ECO:0000256" key="1">
    <source>
        <dbReference type="ARBA" id="ARBA00007039"/>
    </source>
</evidence>
<dbReference type="Proteomes" id="UP000231932">
    <property type="component" value="Chromosome"/>
</dbReference>
<keyword evidence="15" id="KW-1185">Reference proteome</keyword>
<keyword evidence="3 7" id="KW-0645">Protease</keyword>
<evidence type="ECO:0000256" key="4">
    <source>
        <dbReference type="ARBA" id="ARBA00022801"/>
    </source>
</evidence>
<comment type="subcellular location">
    <subcellularLocation>
        <location evidence="7">Cytoplasm</location>
    </subcellularLocation>
</comment>
<feature type="active site" description="Nucleophile" evidence="7">
    <location>
        <position position="98"/>
    </location>
</feature>
<comment type="subunit">
    <text evidence="7">Fourteen ClpP subunits assemble into 2 heptameric rings which stack back to back to give a disk-like structure with a central cavity, resembling the structure of eukaryotic proteasomes.</text>
</comment>
<dbReference type="AlphaFoldDB" id="A0A2K8N5R8"/>
<feature type="active site" evidence="8">
    <location>
        <position position="98"/>
    </location>
</feature>
<evidence type="ECO:0000256" key="7">
    <source>
        <dbReference type="HAMAP-Rule" id="MF_00444"/>
    </source>
</evidence>
<dbReference type="SUPFAM" id="SSF52096">
    <property type="entry name" value="ClpP/crotonase"/>
    <property type="match status" value="1"/>
</dbReference>
<dbReference type="Proteomes" id="UP000502196">
    <property type="component" value="Chromosome"/>
</dbReference>
<dbReference type="OrthoDB" id="9802800at2"/>
<dbReference type="EMBL" id="CP024955">
    <property type="protein sequence ID" value="ATY84699.1"/>
    <property type="molecule type" value="Genomic_DNA"/>
</dbReference>
<dbReference type="GO" id="GO:0009368">
    <property type="term" value="C:endopeptidase Clp complex"/>
    <property type="evidence" value="ECO:0007669"/>
    <property type="project" value="TreeGrafter"/>
</dbReference>
<evidence type="ECO:0000256" key="9">
    <source>
        <dbReference type="PROSITE-ProRule" id="PRU10086"/>
    </source>
</evidence>
<evidence type="ECO:0000256" key="8">
    <source>
        <dbReference type="PROSITE-ProRule" id="PRU10085"/>
    </source>
</evidence>
<dbReference type="NCBIfam" id="NF001368">
    <property type="entry name" value="PRK00277.1"/>
    <property type="match status" value="1"/>
</dbReference>
<protein>
    <recommendedName>
        <fullName evidence="7 12">ATP-dependent Clp protease proteolytic subunit</fullName>
        <ecNumber evidence="7 10">3.4.21.92</ecNumber>
    </recommendedName>
    <alternativeName>
        <fullName evidence="7">Endopeptidase Clp</fullName>
    </alternativeName>
</protein>
<keyword evidence="5 7" id="KW-0720">Serine protease</keyword>
<dbReference type="PRINTS" id="PR00127">
    <property type="entry name" value="CLPPROTEASEP"/>
</dbReference>